<evidence type="ECO:0000256" key="12">
    <source>
        <dbReference type="SAM" id="MobiDB-lite"/>
    </source>
</evidence>
<dbReference type="GO" id="GO:0005737">
    <property type="term" value="C:cytoplasm"/>
    <property type="evidence" value="ECO:0007669"/>
    <property type="project" value="TreeGrafter"/>
</dbReference>
<keyword evidence="7" id="KW-0067">ATP-binding</keyword>
<dbReference type="InterPro" id="IPR000719">
    <property type="entry name" value="Prot_kinase_dom"/>
</dbReference>
<gene>
    <name evidence="15" type="primary">CDC42BPB</name>
    <name evidence="15" type="ORF">EC973_008658</name>
</gene>
<feature type="domain" description="Protein kinase" evidence="13">
    <location>
        <begin position="80"/>
        <end position="340"/>
    </location>
</feature>
<feature type="compositionally biased region" description="Polar residues" evidence="12">
    <location>
        <begin position="598"/>
        <end position="613"/>
    </location>
</feature>
<reference evidence="15" key="1">
    <citation type="submission" date="2020-01" db="EMBL/GenBank/DDBJ databases">
        <title>Genome Sequencing of Three Apophysomyces-Like Fungal Strains Confirms a Novel Fungal Genus in the Mucoromycota with divergent Burkholderia-like Endosymbiotic Bacteria.</title>
        <authorList>
            <person name="Stajich J.E."/>
            <person name="Macias A.M."/>
            <person name="Carter-House D."/>
            <person name="Lovett B."/>
            <person name="Kasson L.R."/>
            <person name="Berry K."/>
            <person name="Grigoriev I."/>
            <person name="Chang Y."/>
            <person name="Spatafora J."/>
            <person name="Kasson M.T."/>
        </authorList>
    </citation>
    <scope>NUCLEOTIDE SEQUENCE</scope>
    <source>
        <strain evidence="15">NRRL A-21654</strain>
    </source>
</reference>
<feature type="coiled-coil region" evidence="11">
    <location>
        <begin position="455"/>
        <end position="590"/>
    </location>
</feature>
<dbReference type="OrthoDB" id="3638488at2759"/>
<dbReference type="InterPro" id="IPR011009">
    <property type="entry name" value="Kinase-like_dom_sf"/>
</dbReference>
<dbReference type="FunFam" id="1.10.510.10:FF:000751">
    <property type="entry name" value="Non-specific serine/threonine protein kinase"/>
    <property type="match status" value="1"/>
</dbReference>
<dbReference type="PANTHER" id="PTHR22988:SF71">
    <property type="entry name" value="CITRON RHO-INTERACTING KINASE"/>
    <property type="match status" value="1"/>
</dbReference>
<feature type="region of interest" description="Disordered" evidence="12">
    <location>
        <begin position="682"/>
        <end position="709"/>
    </location>
</feature>
<comment type="similarity">
    <text evidence="8">Belongs to the protein kinase superfamily. STE Ser/Thr protein kinase family. COT1 subfamily.</text>
</comment>
<dbReference type="InterPro" id="IPR050839">
    <property type="entry name" value="Rho-assoc_Ser/Thr_Kinase"/>
</dbReference>
<dbReference type="PROSITE" id="PS00108">
    <property type="entry name" value="PROTEIN_KINASE_ST"/>
    <property type="match status" value="1"/>
</dbReference>
<name>A0A8H7EQU5_9FUNG</name>
<dbReference type="PANTHER" id="PTHR22988">
    <property type="entry name" value="MYOTONIC DYSTROPHY S/T KINASE-RELATED"/>
    <property type="match status" value="1"/>
</dbReference>
<keyword evidence="6 15" id="KW-0418">Kinase</keyword>
<dbReference type="SMART" id="SM00220">
    <property type="entry name" value="S_TKc"/>
    <property type="match status" value="1"/>
</dbReference>
<comment type="catalytic activity">
    <reaction evidence="10">
        <text>L-seryl-[protein] + ATP = O-phospho-L-seryl-[protein] + ADP + H(+)</text>
        <dbReference type="Rhea" id="RHEA:17989"/>
        <dbReference type="Rhea" id="RHEA-COMP:9863"/>
        <dbReference type="Rhea" id="RHEA-COMP:11604"/>
        <dbReference type="ChEBI" id="CHEBI:15378"/>
        <dbReference type="ChEBI" id="CHEBI:29999"/>
        <dbReference type="ChEBI" id="CHEBI:30616"/>
        <dbReference type="ChEBI" id="CHEBI:83421"/>
        <dbReference type="ChEBI" id="CHEBI:456216"/>
        <dbReference type="EC" id="2.7.11.1"/>
    </reaction>
</comment>
<evidence type="ECO:0000256" key="4">
    <source>
        <dbReference type="ARBA" id="ARBA00022679"/>
    </source>
</evidence>
<comment type="caution">
    <text evidence="15">The sequence shown here is derived from an EMBL/GenBank/DDBJ whole genome shotgun (WGS) entry which is preliminary data.</text>
</comment>
<feature type="region of interest" description="Disordered" evidence="12">
    <location>
        <begin position="428"/>
        <end position="452"/>
    </location>
</feature>
<comment type="catalytic activity">
    <reaction evidence="9">
        <text>L-threonyl-[protein] + ATP = O-phospho-L-threonyl-[protein] + ADP + H(+)</text>
        <dbReference type="Rhea" id="RHEA:46608"/>
        <dbReference type="Rhea" id="RHEA-COMP:11060"/>
        <dbReference type="Rhea" id="RHEA-COMP:11605"/>
        <dbReference type="ChEBI" id="CHEBI:15378"/>
        <dbReference type="ChEBI" id="CHEBI:30013"/>
        <dbReference type="ChEBI" id="CHEBI:30616"/>
        <dbReference type="ChEBI" id="CHEBI:61977"/>
        <dbReference type="ChEBI" id="CHEBI:456216"/>
        <dbReference type="EC" id="2.7.11.1"/>
    </reaction>
</comment>
<evidence type="ECO:0000256" key="11">
    <source>
        <dbReference type="SAM" id="Coils"/>
    </source>
</evidence>
<dbReference type="Gene3D" id="1.10.510.10">
    <property type="entry name" value="Transferase(Phosphotransferase) domain 1"/>
    <property type="match status" value="1"/>
</dbReference>
<evidence type="ECO:0000259" key="13">
    <source>
        <dbReference type="PROSITE" id="PS50011"/>
    </source>
</evidence>
<evidence type="ECO:0000256" key="7">
    <source>
        <dbReference type="ARBA" id="ARBA00022840"/>
    </source>
</evidence>
<dbReference type="Gene3D" id="3.30.200.20">
    <property type="entry name" value="Phosphorylase Kinase, domain 1"/>
    <property type="match status" value="1"/>
</dbReference>
<evidence type="ECO:0000313" key="16">
    <source>
        <dbReference type="Proteomes" id="UP000605846"/>
    </source>
</evidence>
<dbReference type="GO" id="GO:0004674">
    <property type="term" value="F:protein serine/threonine kinase activity"/>
    <property type="evidence" value="ECO:0007669"/>
    <property type="project" value="UniProtKB-KW"/>
</dbReference>
<dbReference type="PROSITE" id="PS50011">
    <property type="entry name" value="PROTEIN_KINASE_DOM"/>
    <property type="match status" value="1"/>
</dbReference>
<keyword evidence="4" id="KW-0808">Transferase</keyword>
<dbReference type="SMART" id="SM00133">
    <property type="entry name" value="S_TK_X"/>
    <property type="match status" value="1"/>
</dbReference>
<feature type="compositionally biased region" description="Basic and acidic residues" evidence="12">
    <location>
        <begin position="428"/>
        <end position="440"/>
    </location>
</feature>
<evidence type="ECO:0000256" key="10">
    <source>
        <dbReference type="ARBA" id="ARBA00048679"/>
    </source>
</evidence>
<keyword evidence="16" id="KW-1185">Reference proteome</keyword>
<dbReference type="InterPro" id="IPR008271">
    <property type="entry name" value="Ser/Thr_kinase_AS"/>
</dbReference>
<evidence type="ECO:0000256" key="8">
    <source>
        <dbReference type="ARBA" id="ARBA00038271"/>
    </source>
</evidence>
<evidence type="ECO:0000256" key="5">
    <source>
        <dbReference type="ARBA" id="ARBA00022741"/>
    </source>
</evidence>
<protein>
    <recommendedName>
        <fullName evidence="1">non-specific serine/threonine protein kinase</fullName>
        <ecNumber evidence="1">2.7.11.1</ecNumber>
    </recommendedName>
</protein>
<dbReference type="SUPFAM" id="SSF56112">
    <property type="entry name" value="Protein kinase-like (PK-like)"/>
    <property type="match status" value="1"/>
</dbReference>
<proteinExistence type="inferred from homology"/>
<evidence type="ECO:0000256" key="6">
    <source>
        <dbReference type="ARBA" id="ARBA00022777"/>
    </source>
</evidence>
<evidence type="ECO:0000256" key="1">
    <source>
        <dbReference type="ARBA" id="ARBA00012513"/>
    </source>
</evidence>
<evidence type="ECO:0000256" key="3">
    <source>
        <dbReference type="ARBA" id="ARBA00022553"/>
    </source>
</evidence>
<accession>A0A8H7EQU5</accession>
<sequence>MTFTTQRRDSNARTMHNRLVPLTQASNETVNYADAALDALVALYHDCSGLKNVEYMNHFLDRYAPLCRQISEARINKNDFKVLKPLAKGQFGTVSVVQSRLDQQVYAMKALNKNTILNQHERAFSMEERLVLSQSNEWMPSLYAAFQDNENLYLVMEYAGGGDLFSVLERQQSQCLSEEEARFYIAEIILAVEHLHRLGYVHRDIKPKNILIDADGHIKLTDFGSCIRIDSCTKIPPTAVVGTCDYVSPEVLQAQEGRLTYGTEVDWWSIGVVLFEMLQGDPPFYDDNETTTCLNILTHDPKTPKFKFEEHISDEARDLICKDSRLGINGVHEIKSHPFFHDIQWDNIRSVQPPFQPVMSSPWDTSNFVVYSEDSCDSPTVSQDKPEKAVTGKNLPFIGYTYFSDVVIAKETGRERLTRFLLGRNSKLQRERSTDSRESTIENTSGSDNDIEDGVKQLRKAKEQLVDTVNTLRKDMESMQQTINQLREEHLKSATVESKLEQLREENTKLKTEIARFEEAQRRDAASIKQLQDENANLCTKLARLKGESSEAQLQLSTWKDTVNAEREVRRDLQERLKKAEETIQALAMNRGSAEVSSTQSSIQLLHHSQTPPDTIGNAGCSPIQLSMWKRDRELLRRAHAELASTEERLARSRQENTRLQKQLSDYWLKAFDSNGVKALKKDARSEAGNTRLSYKKNRESLQHEEANH</sequence>
<dbReference type="Pfam" id="PF00069">
    <property type="entry name" value="Pkinase"/>
    <property type="match status" value="1"/>
</dbReference>
<organism evidence="15 16">
    <name type="scientific">Apophysomyces ossiformis</name>
    <dbReference type="NCBI Taxonomy" id="679940"/>
    <lineage>
        <taxon>Eukaryota</taxon>
        <taxon>Fungi</taxon>
        <taxon>Fungi incertae sedis</taxon>
        <taxon>Mucoromycota</taxon>
        <taxon>Mucoromycotina</taxon>
        <taxon>Mucoromycetes</taxon>
        <taxon>Mucorales</taxon>
        <taxon>Mucorineae</taxon>
        <taxon>Mucoraceae</taxon>
        <taxon>Apophysomyces</taxon>
    </lineage>
</organism>
<dbReference type="GO" id="GO:0031032">
    <property type="term" value="P:actomyosin structure organization"/>
    <property type="evidence" value="ECO:0007669"/>
    <property type="project" value="TreeGrafter"/>
</dbReference>
<evidence type="ECO:0000259" key="14">
    <source>
        <dbReference type="PROSITE" id="PS51285"/>
    </source>
</evidence>
<feature type="coiled-coil region" evidence="11">
    <location>
        <begin position="636"/>
        <end position="663"/>
    </location>
</feature>
<feature type="region of interest" description="Disordered" evidence="12">
    <location>
        <begin position="598"/>
        <end position="619"/>
    </location>
</feature>
<keyword evidence="11" id="KW-0175">Coiled coil</keyword>
<evidence type="ECO:0000313" key="15">
    <source>
        <dbReference type="EMBL" id="KAF7726527.1"/>
    </source>
</evidence>
<dbReference type="EMBL" id="JABAYA010000077">
    <property type="protein sequence ID" value="KAF7726527.1"/>
    <property type="molecule type" value="Genomic_DNA"/>
</dbReference>
<dbReference type="GO" id="GO:0005856">
    <property type="term" value="C:cytoskeleton"/>
    <property type="evidence" value="ECO:0007669"/>
    <property type="project" value="TreeGrafter"/>
</dbReference>
<feature type="domain" description="AGC-kinase C-terminal" evidence="14">
    <location>
        <begin position="341"/>
        <end position="412"/>
    </location>
</feature>
<evidence type="ECO:0000256" key="2">
    <source>
        <dbReference type="ARBA" id="ARBA00022527"/>
    </source>
</evidence>
<dbReference type="AlphaFoldDB" id="A0A8H7EQU5"/>
<dbReference type="PROSITE" id="PS51285">
    <property type="entry name" value="AGC_KINASE_CTER"/>
    <property type="match status" value="1"/>
</dbReference>
<dbReference type="GO" id="GO:0005524">
    <property type="term" value="F:ATP binding"/>
    <property type="evidence" value="ECO:0007669"/>
    <property type="project" value="UniProtKB-KW"/>
</dbReference>
<feature type="compositionally biased region" description="Basic and acidic residues" evidence="12">
    <location>
        <begin position="697"/>
        <end position="709"/>
    </location>
</feature>
<keyword evidence="3" id="KW-0597">Phosphoprotein</keyword>
<keyword evidence="2" id="KW-0723">Serine/threonine-protein kinase</keyword>
<dbReference type="InterPro" id="IPR000961">
    <property type="entry name" value="AGC-kinase_C"/>
</dbReference>
<dbReference type="EC" id="2.7.11.1" evidence="1"/>
<dbReference type="Proteomes" id="UP000605846">
    <property type="component" value="Unassembled WGS sequence"/>
</dbReference>
<keyword evidence="5" id="KW-0547">Nucleotide-binding</keyword>
<evidence type="ECO:0000256" key="9">
    <source>
        <dbReference type="ARBA" id="ARBA00047899"/>
    </source>
</evidence>